<organism evidence="1 2">
    <name type="scientific">Colletotrichum costaricense</name>
    <dbReference type="NCBI Taxonomy" id="1209916"/>
    <lineage>
        <taxon>Eukaryota</taxon>
        <taxon>Fungi</taxon>
        <taxon>Dikarya</taxon>
        <taxon>Ascomycota</taxon>
        <taxon>Pezizomycotina</taxon>
        <taxon>Sordariomycetes</taxon>
        <taxon>Hypocreomycetidae</taxon>
        <taxon>Glomerellales</taxon>
        <taxon>Glomerellaceae</taxon>
        <taxon>Colletotrichum</taxon>
        <taxon>Colletotrichum acutatum species complex</taxon>
    </lineage>
</organism>
<evidence type="ECO:0000313" key="1">
    <source>
        <dbReference type="EMBL" id="KAK1539477.1"/>
    </source>
</evidence>
<name>A0AAJ0E6F6_9PEZI</name>
<gene>
    <name evidence="1" type="ORF">CCOS01_00791</name>
</gene>
<protein>
    <submittedName>
        <fullName evidence="1">Uncharacterized protein</fullName>
    </submittedName>
</protein>
<dbReference type="RefSeq" id="XP_060320426.1">
    <property type="nucleotide sequence ID" value="XM_060448988.1"/>
</dbReference>
<dbReference type="EMBL" id="MOOE01000001">
    <property type="protein sequence ID" value="KAK1539477.1"/>
    <property type="molecule type" value="Genomic_DNA"/>
</dbReference>
<proteinExistence type="predicted"/>
<evidence type="ECO:0000313" key="2">
    <source>
        <dbReference type="Proteomes" id="UP001240678"/>
    </source>
</evidence>
<accession>A0AAJ0E6F6</accession>
<dbReference type="GeneID" id="85332535"/>
<dbReference type="AlphaFoldDB" id="A0AAJ0E6F6"/>
<dbReference type="Proteomes" id="UP001240678">
    <property type="component" value="Unassembled WGS sequence"/>
</dbReference>
<keyword evidence="2" id="KW-1185">Reference proteome</keyword>
<comment type="caution">
    <text evidence="1">The sequence shown here is derived from an EMBL/GenBank/DDBJ whole genome shotgun (WGS) entry which is preliminary data.</text>
</comment>
<reference evidence="1 2" key="1">
    <citation type="submission" date="2016-10" db="EMBL/GenBank/DDBJ databases">
        <title>The genome sequence of Colletotrichum fioriniae PJ7.</title>
        <authorList>
            <person name="Baroncelli R."/>
        </authorList>
    </citation>
    <scope>NUCLEOTIDE SEQUENCE [LARGE SCALE GENOMIC DNA]</scope>
    <source>
        <strain evidence="1 2">IMI 309622</strain>
    </source>
</reference>
<feature type="non-terminal residue" evidence="1">
    <location>
        <position position="1"/>
    </location>
</feature>
<sequence>ALWTSLNSKFASSIFHQVHLLSFQSTIFYKKHLHYQLILIMANVKIIVKNESDKVQQFLIFNEKPTYSESVGKAWTNVWGRSPGTGAKHGTTHFSIEEHYYAVCGMTPESLRTDLIVRTSDWDEVKLGTKTGKGTLEWLDIQEGGAVFDKKKSGELEKDGSFGIDTAAYDLTKYEHAFCGLAMKSPTPDQGEVLPVSVWRAEPNQKYQITPKRIYYISTGKFVPGRVVDFAQLGKTATIDFTGRKQNVATVIYNNELDFLPVKYSFDDNMADENHYCGSRQK</sequence>